<dbReference type="Proteomes" id="UP000184139">
    <property type="component" value="Unassembled WGS sequence"/>
</dbReference>
<evidence type="ECO:0000313" key="4">
    <source>
        <dbReference type="Proteomes" id="UP000184139"/>
    </source>
</evidence>
<dbReference type="GO" id="GO:0016491">
    <property type="term" value="F:oxidoreductase activity"/>
    <property type="evidence" value="ECO:0007669"/>
    <property type="project" value="InterPro"/>
</dbReference>
<dbReference type="AlphaFoldDB" id="A0A1M5VAY8"/>
<evidence type="ECO:0000259" key="2">
    <source>
        <dbReference type="Pfam" id="PF21135"/>
    </source>
</evidence>
<feature type="domain" description="Oxidoreductase DRL-like catalytic" evidence="2">
    <location>
        <begin position="158"/>
        <end position="341"/>
    </location>
</feature>
<accession>A0A1M5VAY8</accession>
<sequence>MNFYAMLQKRAAENNPIRVGVIGAGKFSSMFLSQARLTPGMQIVGIADLDPRKALQALVKTGWDSSQTATADSSGAISDAARRGRIALTDDASALIDADCQIIMEITGNPEAGTTHALRAIKSGKHMVMVNVEADCLLGPELARLARQQGVVYSMAYGDQPALIAEQLDWARTVGFEVVCAGKGTRYQPEYHYSTPETVWGYYGFSEEQVASGDYNGQMFNSFLDGSKSAIEMCAVANGSGLVPQRAGLQFPSVDINDLAEVLKPVSDGGILEQDGTVEVIASEWRDGTPVAADLRWGVYVVFRAPTPYVARCFQEYGMKTDSSGIYAALYRPYHFIGLELGISVASIALRGEPTGCSREFVADVAACAKKDLQPGDILDGEGGYTVFGRLLQAQDSLNSRALPLGLSGRARVTAPVAKGDVVTYDHVEIDHSSTAYAVRRQMERSMTG</sequence>
<keyword evidence="4" id="KW-1185">Reference proteome</keyword>
<name>A0A1M5VAY8_9BACT</name>
<protein>
    <submittedName>
        <fullName evidence="3">Predicted homoserine dehydrogenase, contains C-terminal SAF domain</fullName>
    </submittedName>
</protein>
<dbReference type="STRING" id="1121409.SAMN02745124_01628"/>
<dbReference type="GO" id="GO:0050661">
    <property type="term" value="F:NADP binding"/>
    <property type="evidence" value="ECO:0007669"/>
    <property type="project" value="InterPro"/>
</dbReference>
<dbReference type="OrthoDB" id="9777844at2"/>
<dbReference type="InterPro" id="IPR036291">
    <property type="entry name" value="NAD(P)-bd_dom_sf"/>
</dbReference>
<reference evidence="3 4" key="1">
    <citation type="submission" date="2016-11" db="EMBL/GenBank/DDBJ databases">
        <authorList>
            <person name="Jaros S."/>
            <person name="Januszkiewicz K."/>
            <person name="Wedrychowicz H."/>
        </authorList>
    </citation>
    <scope>NUCLEOTIDE SEQUENCE [LARGE SCALE GENOMIC DNA]</scope>
    <source>
        <strain evidence="3 4">DSM 9705</strain>
    </source>
</reference>
<proteinExistence type="predicted"/>
<dbReference type="Gene3D" id="3.40.50.720">
    <property type="entry name" value="NAD(P)-binding Rossmann-like Domain"/>
    <property type="match status" value="1"/>
</dbReference>
<feature type="domain" description="Aspartate/homoserine dehydrogenase NAD-binding" evidence="1">
    <location>
        <begin position="58"/>
        <end position="151"/>
    </location>
</feature>
<evidence type="ECO:0000313" key="3">
    <source>
        <dbReference type="EMBL" id="SHH72409.1"/>
    </source>
</evidence>
<dbReference type="CDD" id="cd11616">
    <property type="entry name" value="SAF_DH_OX_like"/>
    <property type="match status" value="1"/>
</dbReference>
<dbReference type="EMBL" id="FQXS01000007">
    <property type="protein sequence ID" value="SHH72409.1"/>
    <property type="molecule type" value="Genomic_DNA"/>
</dbReference>
<dbReference type="Pfam" id="PF21135">
    <property type="entry name" value="DRL_cat"/>
    <property type="match status" value="1"/>
</dbReference>
<dbReference type="PANTHER" id="PTHR37850">
    <property type="entry name" value="STRU PROTEIN"/>
    <property type="match status" value="1"/>
</dbReference>
<dbReference type="InterPro" id="IPR005106">
    <property type="entry name" value="Asp/hSer_DH_NAD-bd"/>
</dbReference>
<dbReference type="Pfam" id="PF03447">
    <property type="entry name" value="NAD_binding_3"/>
    <property type="match status" value="1"/>
</dbReference>
<evidence type="ECO:0000259" key="1">
    <source>
        <dbReference type="Pfam" id="PF03447"/>
    </source>
</evidence>
<dbReference type="PANTHER" id="PTHR37850:SF3">
    <property type="entry name" value="BLR7815 PROTEIN"/>
    <property type="match status" value="1"/>
</dbReference>
<dbReference type="SUPFAM" id="SSF51735">
    <property type="entry name" value="NAD(P)-binding Rossmann-fold domains"/>
    <property type="match status" value="1"/>
</dbReference>
<dbReference type="InterPro" id="IPR048423">
    <property type="entry name" value="DRL_cat"/>
</dbReference>
<dbReference type="RefSeq" id="WP_073375011.1">
    <property type="nucleotide sequence ID" value="NZ_FQXS01000007.1"/>
</dbReference>
<gene>
    <name evidence="3" type="ORF">SAMN02745124_01628</name>
</gene>
<organism evidence="3 4">
    <name type="scientific">Desulfofustis glycolicus DSM 9705</name>
    <dbReference type="NCBI Taxonomy" id="1121409"/>
    <lineage>
        <taxon>Bacteria</taxon>
        <taxon>Pseudomonadati</taxon>
        <taxon>Thermodesulfobacteriota</taxon>
        <taxon>Desulfobulbia</taxon>
        <taxon>Desulfobulbales</taxon>
        <taxon>Desulfocapsaceae</taxon>
        <taxon>Desulfofustis</taxon>
    </lineage>
</organism>